<dbReference type="SUPFAM" id="SSF69318">
    <property type="entry name" value="Integrin alpha N-terminal domain"/>
    <property type="match status" value="1"/>
</dbReference>
<dbReference type="Pfam" id="PF13517">
    <property type="entry name" value="FG-GAP_3"/>
    <property type="match status" value="1"/>
</dbReference>
<proteinExistence type="predicted"/>
<reference evidence="8 9" key="1">
    <citation type="submission" date="2024-09" db="EMBL/GenBank/DDBJ databases">
        <authorList>
            <person name="Sun Q."/>
            <person name="Mori K."/>
        </authorList>
    </citation>
    <scope>NUCLEOTIDE SEQUENCE [LARGE SCALE GENOMIC DNA]</scope>
    <source>
        <strain evidence="8 9">TBRC 1432</strain>
    </source>
</reference>
<dbReference type="PANTHER" id="PTHR32305">
    <property type="match status" value="1"/>
</dbReference>
<evidence type="ECO:0000259" key="7">
    <source>
        <dbReference type="Pfam" id="PF12256"/>
    </source>
</evidence>
<dbReference type="InterPro" id="IPR013517">
    <property type="entry name" value="FG-GAP"/>
</dbReference>
<feature type="domain" description="Insecticide toxin TcdB middle/C-terminal" evidence="6">
    <location>
        <begin position="813"/>
        <end position="905"/>
    </location>
</feature>
<keyword evidence="9" id="KW-1185">Reference proteome</keyword>
<dbReference type="Pfam" id="PF03534">
    <property type="entry name" value="SpvB"/>
    <property type="match status" value="1"/>
</dbReference>
<evidence type="ECO:0000256" key="1">
    <source>
        <dbReference type="ARBA" id="ARBA00004613"/>
    </source>
</evidence>
<dbReference type="EMBL" id="JBHLUD010000002">
    <property type="protein sequence ID" value="MFC0541849.1"/>
    <property type="molecule type" value="Genomic_DNA"/>
</dbReference>
<keyword evidence="2" id="KW-0964">Secreted</keyword>
<keyword evidence="4" id="KW-0843">Virulence</keyword>
<evidence type="ECO:0000313" key="9">
    <source>
        <dbReference type="Proteomes" id="UP001589810"/>
    </source>
</evidence>
<dbReference type="InterPro" id="IPR022044">
    <property type="entry name" value="TcdB_toxin_mid/C"/>
</dbReference>
<evidence type="ECO:0000259" key="6">
    <source>
        <dbReference type="Pfam" id="PF12255"/>
    </source>
</evidence>
<dbReference type="RefSeq" id="WP_379793908.1">
    <property type="nucleotide sequence ID" value="NZ_JBHLUD010000002.1"/>
</dbReference>
<keyword evidence="3" id="KW-0732">Signal</keyword>
<dbReference type="Pfam" id="PF12255">
    <property type="entry name" value="TcdB_toxin_midC"/>
    <property type="match status" value="1"/>
</dbReference>
<evidence type="ECO:0000256" key="5">
    <source>
        <dbReference type="SAM" id="MobiDB-lite"/>
    </source>
</evidence>
<dbReference type="InterPro" id="IPR003284">
    <property type="entry name" value="Sal_SpvB"/>
</dbReference>
<dbReference type="InterPro" id="IPR050708">
    <property type="entry name" value="T6SS_VgrG/RHS"/>
</dbReference>
<accession>A0ABV6MNJ1</accession>
<dbReference type="NCBIfam" id="TIGR03696">
    <property type="entry name" value="Rhs_assc_core"/>
    <property type="match status" value="1"/>
</dbReference>
<evidence type="ECO:0000256" key="3">
    <source>
        <dbReference type="ARBA" id="ARBA00022729"/>
    </source>
</evidence>
<dbReference type="Gene3D" id="2.180.10.10">
    <property type="entry name" value="RHS repeat-associated core"/>
    <property type="match status" value="2"/>
</dbReference>
<gene>
    <name evidence="8" type="ORF">ACFFH7_10175</name>
</gene>
<feature type="region of interest" description="Disordered" evidence="5">
    <location>
        <begin position="2036"/>
        <end position="2068"/>
    </location>
</feature>
<dbReference type="PANTHER" id="PTHR32305:SF15">
    <property type="entry name" value="PROTEIN RHSA-RELATED"/>
    <property type="match status" value="1"/>
</dbReference>
<feature type="domain" description="Insecticide toxin TcdB middle/N-terminal" evidence="7">
    <location>
        <begin position="617"/>
        <end position="763"/>
    </location>
</feature>
<dbReference type="InterPro" id="IPR022385">
    <property type="entry name" value="Rhs_assc_core"/>
</dbReference>
<dbReference type="Proteomes" id="UP001589810">
    <property type="component" value="Unassembled WGS sequence"/>
</dbReference>
<name>A0ABV6MNJ1_9PSEU</name>
<evidence type="ECO:0000313" key="8">
    <source>
        <dbReference type="EMBL" id="MFC0541849.1"/>
    </source>
</evidence>
<dbReference type="InterPro" id="IPR028994">
    <property type="entry name" value="Integrin_alpha_N"/>
</dbReference>
<organism evidence="8 9">
    <name type="scientific">Kutzneria chonburiensis</name>
    <dbReference type="NCBI Taxonomy" id="1483604"/>
    <lineage>
        <taxon>Bacteria</taxon>
        <taxon>Bacillati</taxon>
        <taxon>Actinomycetota</taxon>
        <taxon>Actinomycetes</taxon>
        <taxon>Pseudonocardiales</taxon>
        <taxon>Pseudonocardiaceae</taxon>
        <taxon>Kutzneria</taxon>
    </lineage>
</organism>
<evidence type="ECO:0000256" key="2">
    <source>
        <dbReference type="ARBA" id="ARBA00022525"/>
    </source>
</evidence>
<protein>
    <submittedName>
        <fullName evidence="8">SpvB/TcaC N-terminal domain-containing protein</fullName>
    </submittedName>
</protein>
<comment type="caution">
    <text evidence="8">The sequence shown here is derived from an EMBL/GenBank/DDBJ whole genome shotgun (WGS) entry which is preliminary data.</text>
</comment>
<dbReference type="InterPro" id="IPR022045">
    <property type="entry name" value="TcdB_toxin_mid/N"/>
</dbReference>
<evidence type="ECO:0000256" key="4">
    <source>
        <dbReference type="ARBA" id="ARBA00023026"/>
    </source>
</evidence>
<comment type="subcellular location">
    <subcellularLocation>
        <location evidence="1">Secreted</location>
    </subcellularLocation>
</comment>
<dbReference type="Pfam" id="PF12256">
    <property type="entry name" value="TcdB_toxin_midN"/>
    <property type="match status" value="1"/>
</dbReference>
<sequence>MSTTSAGASGSVISLPQGGGAVSDLGEKFSADLSTGAASLSVPLPVPAGRSGATPQLALAYSTGHGNGLFGLGWHLGLAGVSRKTARGVPRYLDDQDVFLLSGGEDLVPVDGGAVGRQRYRPRTEGQFARIEHVRADGSDYWEVRGTDGALARFGTPRPAGAPSDWRDPAVDADPAEPGRVFAWQITESRDVLGNLIRYEYIRDTGNEAAHVWDQPVLSAISYADYGDRAAPSFLVRVDFDYEPRPDPFSDRRAGFELRTSLRCRTIRVSTHAADGISRVSQEIRLGYRQAAYTGVTLLERVDPVGIDGTAEEPLPPLTFSYAEFDPAGHRLDRLTGPLPAVSLESPGFALVDRLGSGLPDIVEFGAAKRFWRNLGGLRFDSARSIEQAPPGGPADGVEFMDADGDGRPDLVLSGRTKGFPAGYFPMTFAGGWSRRSFQPYRQTPAVGLGEPNVKLVDLDGDGLTDVLRSGSRLEAWFNDRDPRLAWRRTATSAGPARPPDLSDPRVRLADMTGDGLQDIVLLGNGNVRYWPNLGHNRWGTPVTMRRAPRLPGGPDGGIGYDARRVLLGDVDGDGVADLVYIEDGRVLVWLNQSGNGWTAEPLTITGTPRFGGRDSAQLIDLTGVGMGGLLFSRTADRPEPRFLDFTGGVKPYLVVGMDNHLGATTRVEYRTSTAEFLRDQGNRATRWRTPLPMPVHVVSRIEVVDAISGGRLVSQFRYRHGYWDGYEREFRGFAFVEQLDSETVGADEHFSPPTMTRNWFHVGPVAATEAGDWTELDLTAEYWNGDPPKLAAPAGQAAFLAGLSRADRRDALRAMRGRLLRTELYALDGTDLASRPYTVSESAIGVRQEAARVYFPFTAAGRTTQWERGTDPHHEFTFHTGFDRHGFPLGQVHIAVPRGRDPMVAAGPGAPYLATSSVIEYADRDDADHYLVGHVSRTTNYEVVNDGRLSVSDLRDAAVAGVSLRVVAHSRTFYDGAAFTGLPLGVLGDYGLPVREESLVFDDTFLPGLYGATPPVYLNPAGVASWPAEYPAEFRTLLPALAGYVHYADGAVPGSPAGYYTSTNRRRYDVHEPGRVPRGLVTASMDALGGVGTVSYDAHDLLPVRSADAVGLETLADNDYRVLHPRTVTDVNGNTSRAVYSPAGLVTAVFVQGKNGEGDSAAPSSATVYDMHAFDRAGQPASVRTTTRVHHDTDVDVPAADRDAVIVSVQFCDGFGRTVQTRTQAEEILFGDPAFGGGTLPADLAAPAGGDVVGRVRAATDPENVRVSGWQRYDNKGRVVQAYEPFFGTGFDYGQPSDAVLGQRATMFYDPRGELIRTVHPDGSEQLVVHGIPADLTDPSRYAPTVWEQYTYDGNDNAGRTHPTTSTAFQSHWNTPSSVEVDALGRTVRAVARNGADLIITQQAYDITGQLLSITDGLGRVAFRYTYDLPGRRWRTTGIDGGVRDTVLDALSKPVESRDSKGALGLLGYDLVHRPIRTWARDAAGAPIGLRQRIEYGDAGRPDQPAADRAAARAANLLGRPVRQYDEAGTAVTEAVDFKGSLLRATRRVIADAPILATYAQASANGWSVAAFAVDWQPRAGQTQDQRDAELLEPTGYTSTTSYDGLGRPTVHVLPVDVEGRRREIRASYNRAGELAQMTFDGTVHVRQIAYDAKGHRQFIAYGNGILTRHAYDPHTFHLVRLRTESYSVPAPGTFRPGGAVLQDQGYDYDLIGHLLTLRDRTPGAGLPATPNALDRQFGYDPAYRLLSATGREQATPPNQDPWIDLPRSVDPTTTQAYVERYQYDAGGNLTQLVHASAAGYTRDFTLAAGSNRLQRLTVGSTPFDYLLDANGNVRGEGGTRRFGWNHADRLVTFATQTPGAEPSVHAHYLYDATGARIKKLVRRQGGAVEVTHYVSGFFEHRRWSGGANNAVHLMDDQHRIAVVRVGPAHPDDRGPAVAVQLADQLGSSTATVDGAGVLTNREEYSPYGETTFGSYTRKRYRFTGRERDEESSLAYHGSRYYAPWLARWTSTDPIGADGGSNQYAYAAGNPLHFTDTDGHAPKKKAPGRQSNYGIGTHGPYSKMKQTAASKVGKNQVTFLEHPMPGSHAELMMTDPTTGKSDYVRTNGYERAEVMRMDKRGKVPKDRLDNRQLRKLEDKVAAGEGIDYKEDLFLRADRDWNQVAESIKSKSTAGQRGATLIGQDGSHFETMSLKETGRRIAQFEARLERQNARTLARAEVLAKGAGGIAGKAAGLGLKAVGFAGKVAMAWTVAKHSFLAGAHLREGEWGAAGRELAVMAYDLLPVDPLLFQPDHMRMPGFGPDQTVFKARIEGSLGGKAGGGCQACHDAVAADNYFKGTVAGRTWEAQHGPGVGGNGLPTDAGWSAFQNRFQH</sequence>